<evidence type="ECO:0000313" key="2">
    <source>
        <dbReference type="EMBL" id="MEY1661156.1"/>
    </source>
</evidence>
<dbReference type="PANTHER" id="PTHR43581">
    <property type="entry name" value="ATP/GTP PHOSPHATASE"/>
    <property type="match status" value="1"/>
</dbReference>
<dbReference type="Proteomes" id="UP001562065">
    <property type="component" value="Unassembled WGS sequence"/>
</dbReference>
<protein>
    <submittedName>
        <fullName evidence="2">AAA family ATPase</fullName>
    </submittedName>
</protein>
<keyword evidence="3" id="KW-1185">Reference proteome</keyword>
<name>A0ABV4AHD0_9GAMM</name>
<dbReference type="InterPro" id="IPR027417">
    <property type="entry name" value="P-loop_NTPase"/>
</dbReference>
<dbReference type="RefSeq" id="WP_369454402.1">
    <property type="nucleotide sequence ID" value="NZ_JBGCUO010000001.1"/>
</dbReference>
<comment type="caution">
    <text evidence="2">The sequence shown here is derived from an EMBL/GenBank/DDBJ whole genome shotgun (WGS) entry which is preliminary data.</text>
</comment>
<dbReference type="SUPFAM" id="SSF52540">
    <property type="entry name" value="P-loop containing nucleoside triphosphate hydrolases"/>
    <property type="match status" value="1"/>
</dbReference>
<reference evidence="2 3" key="1">
    <citation type="submission" date="2024-07" db="EMBL/GenBank/DDBJ databases">
        <authorList>
            <person name="Ren Q."/>
        </authorList>
    </citation>
    <scope>NUCLEOTIDE SEQUENCE [LARGE SCALE GENOMIC DNA]</scope>
    <source>
        <strain evidence="2 3">REN37</strain>
    </source>
</reference>
<dbReference type="Pfam" id="PF13304">
    <property type="entry name" value="AAA_21"/>
    <property type="match status" value="1"/>
</dbReference>
<evidence type="ECO:0000259" key="1">
    <source>
        <dbReference type="Pfam" id="PF13304"/>
    </source>
</evidence>
<organism evidence="2 3">
    <name type="scientific">Isoalcanivorax beigongshangi</name>
    <dbReference type="NCBI Taxonomy" id="3238810"/>
    <lineage>
        <taxon>Bacteria</taxon>
        <taxon>Pseudomonadati</taxon>
        <taxon>Pseudomonadota</taxon>
        <taxon>Gammaproteobacteria</taxon>
        <taxon>Oceanospirillales</taxon>
        <taxon>Alcanivoracaceae</taxon>
        <taxon>Isoalcanivorax</taxon>
    </lineage>
</organism>
<sequence>MWFVVKFREGKSPSTNKYPHTVLVQDNWDDYSYKTTFHATIHLSPDDEVELGSVKILKEDQTHGLTPVPRKAFRVLGEKFCSLGADLEYYEKLFKLGVAVYEGYLEGLQDVAYSDSVRAQFEDHEGFKVSLLRFSGAERTIVDASRLFMRKTPTIRRRGRGFVMRFKTQVARQATSLIVDFDFRRKGPLPNRINVLIGYNGTGKTRMLANLATVASGYGYGEKRDFLEKRAGRFVGTQPPFKSVVVVSYSAFDTFAIPGKTNIEKRRLENEGGIFGYVYCGLRERIDVNDDEAYRLKNLEEVDQEFLSALERIRSSDRMSILLDVLKPLLQDASFQRIGLTTLYADKNEESLLDLYHGLSSGHKIVTKMMTELTAHLDDAHPTLVLIDEPETHLHPPLLATVLKSIRICLDHFDGYAIISTHSPVVLQETPSKYVLVLKRIGELSKVVTPSIETFGENISVITEEVFNLDDGSTDWHDTLQSLARSHNFEEIEDMFGRRLGFGARSYMANFMKEDL</sequence>
<proteinExistence type="predicted"/>
<feature type="domain" description="ATPase AAA-type core" evidence="1">
    <location>
        <begin position="293"/>
        <end position="427"/>
    </location>
</feature>
<dbReference type="InterPro" id="IPR003959">
    <property type="entry name" value="ATPase_AAA_core"/>
</dbReference>
<dbReference type="EMBL" id="JBGCUO010000001">
    <property type="protein sequence ID" value="MEY1661156.1"/>
    <property type="molecule type" value="Genomic_DNA"/>
</dbReference>
<accession>A0ABV4AHD0</accession>
<dbReference type="Gene3D" id="3.40.50.300">
    <property type="entry name" value="P-loop containing nucleotide triphosphate hydrolases"/>
    <property type="match status" value="1"/>
</dbReference>
<evidence type="ECO:0000313" key="3">
    <source>
        <dbReference type="Proteomes" id="UP001562065"/>
    </source>
</evidence>
<dbReference type="PANTHER" id="PTHR43581:SF2">
    <property type="entry name" value="EXCINUCLEASE ATPASE SUBUNIT"/>
    <property type="match status" value="1"/>
</dbReference>
<gene>
    <name evidence="2" type="ORF">AB5I84_03230</name>
</gene>
<dbReference type="InterPro" id="IPR051396">
    <property type="entry name" value="Bact_Antivir_Def_Nuclease"/>
</dbReference>